<dbReference type="PANTHER" id="PTHR42705">
    <property type="entry name" value="BIFUNCTIONAL NON-HOMOLOGOUS END JOINING PROTEIN LIGD"/>
    <property type="match status" value="1"/>
</dbReference>
<proteinExistence type="predicted"/>
<organism evidence="2 3">
    <name type="scientific">Rhizobium dioscoreae</name>
    <dbReference type="NCBI Taxonomy" id="2653122"/>
    <lineage>
        <taxon>Bacteria</taxon>
        <taxon>Pseudomonadati</taxon>
        <taxon>Pseudomonadota</taxon>
        <taxon>Alphaproteobacteria</taxon>
        <taxon>Hyphomicrobiales</taxon>
        <taxon>Rhizobiaceae</taxon>
        <taxon>Rhizobium/Agrobacterium group</taxon>
        <taxon>Rhizobium</taxon>
    </lineage>
</organism>
<evidence type="ECO:0000313" key="3">
    <source>
        <dbReference type="Proteomes" id="UP000390335"/>
    </source>
</evidence>
<protein>
    <recommendedName>
        <fullName evidence="1">DNA ligase D polymerase domain-containing protein</fullName>
    </recommendedName>
</protein>
<reference evidence="2 3" key="1">
    <citation type="journal article" date="2020" name="Genome Biol. Evol.">
        <title>Rhizobium dioscoreae sp. nov., a plant growth-promoting bacterium isolated from yam (Dioscorea species).</title>
        <authorList>
            <person name="Ouyabe M."/>
            <person name="Tanaka N."/>
            <person name="Shiwa Y."/>
            <person name="Fujita N."/>
            <person name="Kikuno H."/>
            <person name="Babil P."/>
            <person name="Shiwachi H."/>
        </authorList>
    </citation>
    <scope>NUCLEOTIDE SEQUENCE [LARGE SCALE GENOMIC DNA]</scope>
    <source>
        <strain evidence="2 3">S-93</strain>
    </source>
</reference>
<keyword evidence="3" id="KW-1185">Reference proteome</keyword>
<dbReference type="Pfam" id="PF21686">
    <property type="entry name" value="LigD_Prim-Pol"/>
    <property type="match status" value="1"/>
</dbReference>
<dbReference type="InterPro" id="IPR033651">
    <property type="entry name" value="PaeLigD_Pol-like"/>
</dbReference>
<sequence>MQMAKTPIHDGTETSVELTHPDRVYWPGDEVSKQDLLDYYALAWRRMASFVVNRPLALLRCPDGIDGPRFFQKHAWKGINPHIQEIADPEDKDAAKLLKIGDFDGLAALVQSAALEIHPWGTTTDHWEKPDMIIMDLDPGEDVAWSEVVTAAKEIRERFATLGLTSFVKTSGGKGLHVVASVKPQATWPHVKDAAEAIAHAMSADSPETYLSVASKAKRAGHIFIDYLRNGRGNTAVAPYSTRARRGAAVSMPVSWEDLDGRIGPASFTVKNAASRLGQSSTDPWADFFKAASPLKL</sequence>
<dbReference type="InterPro" id="IPR014145">
    <property type="entry name" value="LigD_pol_dom"/>
</dbReference>
<comment type="caution">
    <text evidence="2">The sequence shown here is derived from an EMBL/GenBank/DDBJ whole genome shotgun (WGS) entry which is preliminary data.</text>
</comment>
<dbReference type="Gene3D" id="3.90.920.10">
    <property type="entry name" value="DNA primase, PRIM domain"/>
    <property type="match status" value="1"/>
</dbReference>
<feature type="domain" description="DNA ligase D polymerase" evidence="1">
    <location>
        <begin position="33"/>
        <end position="285"/>
    </location>
</feature>
<dbReference type="PANTHER" id="PTHR42705:SF2">
    <property type="entry name" value="BIFUNCTIONAL NON-HOMOLOGOUS END JOINING PROTEIN LIGD"/>
    <property type="match status" value="1"/>
</dbReference>
<evidence type="ECO:0000313" key="2">
    <source>
        <dbReference type="EMBL" id="GES48888.1"/>
    </source>
</evidence>
<dbReference type="NCBIfam" id="TIGR02778">
    <property type="entry name" value="ligD_pol"/>
    <property type="match status" value="1"/>
</dbReference>
<evidence type="ECO:0000259" key="1">
    <source>
        <dbReference type="Pfam" id="PF21686"/>
    </source>
</evidence>
<dbReference type="CDD" id="cd04862">
    <property type="entry name" value="PaeLigD_Pol_like"/>
    <property type="match status" value="1"/>
</dbReference>
<dbReference type="InterPro" id="IPR052171">
    <property type="entry name" value="NHEJ_LigD"/>
</dbReference>
<dbReference type="EMBL" id="BLAJ01000002">
    <property type="protein sequence ID" value="GES48888.1"/>
    <property type="molecule type" value="Genomic_DNA"/>
</dbReference>
<dbReference type="Proteomes" id="UP000390335">
    <property type="component" value="Unassembled WGS sequence"/>
</dbReference>
<gene>
    <name evidence="2" type="ORF">RsS93_15020</name>
</gene>
<name>A0ABQ0Z051_9HYPH</name>
<accession>A0ABQ0Z051</accession>